<dbReference type="GO" id="GO:0003676">
    <property type="term" value="F:nucleic acid binding"/>
    <property type="evidence" value="ECO:0007669"/>
    <property type="project" value="InterPro"/>
</dbReference>
<evidence type="ECO:0000256" key="2">
    <source>
        <dbReference type="ARBA" id="ARBA00022801"/>
    </source>
</evidence>
<evidence type="ECO:0000259" key="4">
    <source>
        <dbReference type="SMART" id="SM00479"/>
    </source>
</evidence>
<dbReference type="Pfam" id="PF00929">
    <property type="entry name" value="RNase_T"/>
    <property type="match status" value="1"/>
</dbReference>
<keyword evidence="3" id="KW-0269">Exonuclease</keyword>
<organism evidence="5 6">
    <name type="scientific">Daphnia galeata</name>
    <dbReference type="NCBI Taxonomy" id="27404"/>
    <lineage>
        <taxon>Eukaryota</taxon>
        <taxon>Metazoa</taxon>
        <taxon>Ecdysozoa</taxon>
        <taxon>Arthropoda</taxon>
        <taxon>Crustacea</taxon>
        <taxon>Branchiopoda</taxon>
        <taxon>Diplostraca</taxon>
        <taxon>Cladocera</taxon>
        <taxon>Anomopoda</taxon>
        <taxon>Daphniidae</taxon>
        <taxon>Daphnia</taxon>
    </lineage>
</organism>
<name>A0A8J2RX55_9CRUS</name>
<dbReference type="AlphaFoldDB" id="A0A8J2RX55"/>
<dbReference type="GO" id="GO:0005634">
    <property type="term" value="C:nucleus"/>
    <property type="evidence" value="ECO:0007669"/>
    <property type="project" value="TreeGrafter"/>
</dbReference>
<dbReference type="Proteomes" id="UP000789390">
    <property type="component" value="Unassembled WGS sequence"/>
</dbReference>
<keyword evidence="1" id="KW-0540">Nuclease</keyword>
<dbReference type="SMART" id="SM00479">
    <property type="entry name" value="EXOIII"/>
    <property type="match status" value="1"/>
</dbReference>
<dbReference type="PANTHER" id="PTHR12801">
    <property type="entry name" value="RNA EXONUCLEASE REXO1 / RECO3 FAMILY MEMBER-RELATED"/>
    <property type="match status" value="1"/>
</dbReference>
<evidence type="ECO:0000313" key="6">
    <source>
        <dbReference type="Proteomes" id="UP000789390"/>
    </source>
</evidence>
<gene>
    <name evidence="5" type="ORF">DGAL_LOCUS12358</name>
</gene>
<proteinExistence type="predicted"/>
<dbReference type="CDD" id="cd06145">
    <property type="entry name" value="REX1_like"/>
    <property type="match status" value="1"/>
</dbReference>
<accession>A0A8J2RX55</accession>
<evidence type="ECO:0000256" key="3">
    <source>
        <dbReference type="ARBA" id="ARBA00022839"/>
    </source>
</evidence>
<dbReference type="InterPro" id="IPR012337">
    <property type="entry name" value="RNaseH-like_sf"/>
</dbReference>
<evidence type="ECO:0000256" key="1">
    <source>
        <dbReference type="ARBA" id="ARBA00022722"/>
    </source>
</evidence>
<dbReference type="EMBL" id="CAKKLH010000288">
    <property type="protein sequence ID" value="CAH0108902.1"/>
    <property type="molecule type" value="Genomic_DNA"/>
</dbReference>
<dbReference type="Gene3D" id="3.30.420.10">
    <property type="entry name" value="Ribonuclease H-like superfamily/Ribonuclease H"/>
    <property type="match status" value="1"/>
</dbReference>
<dbReference type="PANTHER" id="PTHR12801:SF82">
    <property type="entry name" value="RNA EXONUCLEASE 5"/>
    <property type="match status" value="1"/>
</dbReference>
<sequence>MFAVKVDQPAEKKPRLNEEDLKVLMAKLKARKKFMQNFPLFKLVMSGNTASLSTPKESRIPVSIKDVQDLLLCSLSGNVRHLNKQVWFYLTKWEKVSQTVVLVVDNVSVNDIEENQELFPQTLGIFEDGIEMINSNNAGLCLNVALAYSPITNALKCGIAEVYKSLKEALDDGHIFSITDFSEQNQGKETSIGDGDSKLMNVNSKGCSKTELMLNVLQLVTDHYPFPGHGYTENFLFTKDKYEPATENSPMFAVDCEWCLCYDGTKALARVAIVDENLDPVYHTYVRPDKNIRDYATKWSGITPELLMGVQKRLCDVQQDIRNLLPPDAILVGHSLRGDLFALELFHPYVIDSSVIYNMTGCRYLKSKLQFLSKLFCNRDIQTLVGKGHDPNEDAMSSMELVLMKLRKGFKYGDACLSSGGYWEGPSKEKILSVISNSIFKRERKSLSDLDLQDVLLMKFFTYVQSLGKSALLITQPKHDQIYRPKTPLHQGLFINVKAAPVEIIQETELQGVVPALESRMDKDLVFIHTIIDEDKTDQGHLKKLDKVIADVYNKLAMSGMMIVIFGGKTNPMENGVCMIRVKKPCRADLSTFDNVLHQ</sequence>
<dbReference type="InterPro" id="IPR013520">
    <property type="entry name" value="Ribonucl_H"/>
</dbReference>
<evidence type="ECO:0000313" key="5">
    <source>
        <dbReference type="EMBL" id="CAH0108902.1"/>
    </source>
</evidence>
<feature type="domain" description="Exonuclease" evidence="4">
    <location>
        <begin position="250"/>
        <end position="411"/>
    </location>
</feature>
<dbReference type="SUPFAM" id="SSF53098">
    <property type="entry name" value="Ribonuclease H-like"/>
    <property type="match status" value="1"/>
</dbReference>
<reference evidence="5" key="1">
    <citation type="submission" date="2021-11" db="EMBL/GenBank/DDBJ databases">
        <authorList>
            <person name="Schell T."/>
        </authorList>
    </citation>
    <scope>NUCLEOTIDE SEQUENCE</scope>
    <source>
        <strain evidence="5">M5</strain>
    </source>
</reference>
<dbReference type="InterPro" id="IPR047021">
    <property type="entry name" value="REXO1/3/4-like"/>
</dbReference>
<dbReference type="InterPro" id="IPR036397">
    <property type="entry name" value="RNaseH_sf"/>
</dbReference>
<comment type="caution">
    <text evidence="5">The sequence shown here is derived from an EMBL/GenBank/DDBJ whole genome shotgun (WGS) entry which is preliminary data.</text>
</comment>
<dbReference type="OrthoDB" id="206335at2759"/>
<dbReference type="GO" id="GO:0004527">
    <property type="term" value="F:exonuclease activity"/>
    <property type="evidence" value="ECO:0007669"/>
    <property type="project" value="UniProtKB-KW"/>
</dbReference>
<dbReference type="InterPro" id="IPR034922">
    <property type="entry name" value="REX1-like_exo"/>
</dbReference>
<protein>
    <recommendedName>
        <fullName evidence="4">Exonuclease domain-containing protein</fullName>
    </recommendedName>
</protein>
<keyword evidence="2" id="KW-0378">Hydrolase</keyword>
<keyword evidence="6" id="KW-1185">Reference proteome</keyword>